<evidence type="ECO:0000256" key="3">
    <source>
        <dbReference type="ARBA" id="ARBA00022917"/>
    </source>
</evidence>
<keyword evidence="3" id="KW-0648">Protein biosynthesis</keyword>
<dbReference type="AlphaFoldDB" id="A0A423X0A0"/>
<dbReference type="GO" id="GO:0043022">
    <property type="term" value="F:ribosome binding"/>
    <property type="evidence" value="ECO:0007669"/>
    <property type="project" value="TreeGrafter"/>
</dbReference>
<feature type="region of interest" description="Disordered" evidence="4">
    <location>
        <begin position="59"/>
        <end position="129"/>
    </location>
</feature>
<dbReference type="PANTHER" id="PTHR10938:SF0">
    <property type="entry name" value="TRANSLATION INITIATION FACTOR IF-3, MITOCHONDRIAL"/>
    <property type="match status" value="1"/>
</dbReference>
<sequence length="325" mass="36763">MSNLAYNMSGKKCVFNPATALRRVFMPTNLGSSDSLHLTRIFVPALLAPLSPQHQARTYWAGRERSTSQDASTRTSSFFDRDGSTSSTRPSSASNNFRSRGGRQPPPFRADREEDENRPGPRVKSKLGRLPRDDEITWPYVFVKAPSEDGHERLSGPRPVKEVLAELDLKKWSLQAVVMPRPEDEDAPRWPICKLVNKRDELARQKELKDKKKASAVKEKELELNWALAPHDLEHKVRTMQKFLAKGYKVQVLLLKKKGSKARIADKDAKALLERIETAVQEVTGSKEWKGREGQVLGSLRLFLQGKAQEWPKDAPEEIEDEATA</sequence>
<dbReference type="OrthoDB" id="21573at2759"/>
<organism evidence="5 6">
    <name type="scientific">Cytospora leucostoma</name>
    <dbReference type="NCBI Taxonomy" id="1230097"/>
    <lineage>
        <taxon>Eukaryota</taxon>
        <taxon>Fungi</taxon>
        <taxon>Dikarya</taxon>
        <taxon>Ascomycota</taxon>
        <taxon>Pezizomycotina</taxon>
        <taxon>Sordariomycetes</taxon>
        <taxon>Sordariomycetidae</taxon>
        <taxon>Diaporthales</taxon>
        <taxon>Cytosporaceae</taxon>
        <taxon>Cytospora</taxon>
    </lineage>
</organism>
<dbReference type="Gene3D" id="3.30.110.10">
    <property type="entry name" value="Translation initiation factor 3 (IF-3), C-terminal domain"/>
    <property type="match status" value="1"/>
</dbReference>
<dbReference type="GO" id="GO:0003743">
    <property type="term" value="F:translation initiation factor activity"/>
    <property type="evidence" value="ECO:0007669"/>
    <property type="project" value="UniProtKB-KW"/>
</dbReference>
<reference evidence="5 6" key="1">
    <citation type="submission" date="2015-09" db="EMBL/GenBank/DDBJ databases">
        <title>Host preference determinants of Valsa canker pathogens revealed by comparative genomics.</title>
        <authorList>
            <person name="Yin Z."/>
            <person name="Huang L."/>
        </authorList>
    </citation>
    <scope>NUCLEOTIDE SEQUENCE [LARGE SCALE GENOMIC DNA]</scope>
    <source>
        <strain evidence="5 6">SXYLt</strain>
    </source>
</reference>
<dbReference type="GO" id="GO:0032790">
    <property type="term" value="P:ribosome disassembly"/>
    <property type="evidence" value="ECO:0007669"/>
    <property type="project" value="TreeGrafter"/>
</dbReference>
<dbReference type="InParanoid" id="A0A423X0A0"/>
<comment type="similarity">
    <text evidence="1">Belongs to the IF-3 family.</text>
</comment>
<evidence type="ECO:0000313" key="5">
    <source>
        <dbReference type="EMBL" id="ROW09179.1"/>
    </source>
</evidence>
<dbReference type="STRING" id="1230097.A0A423X0A0"/>
<protein>
    <recommendedName>
        <fullName evidence="7">Translation initiation factor 3 C-terminal domain-containing protein</fullName>
    </recommendedName>
</protein>
<name>A0A423X0A0_9PEZI</name>
<evidence type="ECO:0000256" key="4">
    <source>
        <dbReference type="SAM" id="MobiDB-lite"/>
    </source>
</evidence>
<comment type="caution">
    <text evidence="5">The sequence shown here is derived from an EMBL/GenBank/DDBJ whole genome shotgun (WGS) entry which is preliminary data.</text>
</comment>
<keyword evidence="2" id="KW-0396">Initiation factor</keyword>
<dbReference type="InterPro" id="IPR001288">
    <property type="entry name" value="Translation_initiation_fac_3"/>
</dbReference>
<dbReference type="PANTHER" id="PTHR10938">
    <property type="entry name" value="TRANSLATION INITIATION FACTOR IF-3"/>
    <property type="match status" value="1"/>
</dbReference>
<dbReference type="Proteomes" id="UP000285146">
    <property type="component" value="Unassembled WGS sequence"/>
</dbReference>
<feature type="compositionally biased region" description="Polar residues" evidence="4">
    <location>
        <begin position="68"/>
        <end position="78"/>
    </location>
</feature>
<dbReference type="InterPro" id="IPR036788">
    <property type="entry name" value="T_IF-3_C_sf"/>
</dbReference>
<evidence type="ECO:0008006" key="7">
    <source>
        <dbReference type="Google" id="ProtNLM"/>
    </source>
</evidence>
<feature type="compositionally biased region" description="Basic and acidic residues" evidence="4">
    <location>
        <begin position="109"/>
        <end position="119"/>
    </location>
</feature>
<dbReference type="GO" id="GO:0005739">
    <property type="term" value="C:mitochondrion"/>
    <property type="evidence" value="ECO:0007669"/>
    <property type="project" value="TreeGrafter"/>
</dbReference>
<feature type="compositionally biased region" description="Low complexity" evidence="4">
    <location>
        <begin position="84"/>
        <end position="94"/>
    </location>
</feature>
<gene>
    <name evidence="5" type="ORF">VPNG_05690</name>
</gene>
<proteinExistence type="inferred from homology"/>
<evidence type="ECO:0000256" key="2">
    <source>
        <dbReference type="ARBA" id="ARBA00022540"/>
    </source>
</evidence>
<accession>A0A423X0A0</accession>
<dbReference type="GO" id="GO:0070124">
    <property type="term" value="P:mitochondrial translational initiation"/>
    <property type="evidence" value="ECO:0007669"/>
    <property type="project" value="TreeGrafter"/>
</dbReference>
<evidence type="ECO:0000313" key="6">
    <source>
        <dbReference type="Proteomes" id="UP000285146"/>
    </source>
</evidence>
<dbReference type="SUPFAM" id="SSF55200">
    <property type="entry name" value="Translation initiation factor IF3, C-terminal domain"/>
    <property type="match status" value="1"/>
</dbReference>
<dbReference type="EMBL" id="LKEB01000032">
    <property type="protein sequence ID" value="ROW09179.1"/>
    <property type="molecule type" value="Genomic_DNA"/>
</dbReference>
<keyword evidence="6" id="KW-1185">Reference proteome</keyword>
<evidence type="ECO:0000256" key="1">
    <source>
        <dbReference type="ARBA" id="ARBA00005439"/>
    </source>
</evidence>